<dbReference type="InterPro" id="IPR050090">
    <property type="entry name" value="Tyrosine_recombinase_XerCD"/>
</dbReference>
<keyword evidence="2" id="KW-0233">DNA recombination</keyword>
<comment type="caution">
    <text evidence="6">The sequence shown here is derived from an EMBL/GenBank/DDBJ whole genome shotgun (WGS) entry which is preliminary data.</text>
</comment>
<reference evidence="7" key="1">
    <citation type="submission" date="2023-06" db="EMBL/GenBank/DDBJ databases">
        <title>Identification and characterization of horizontal gene transfer across gut microbiota members of farm animals based on homology search.</title>
        <authorList>
            <person name="Zeman M."/>
            <person name="Kubasova T."/>
            <person name="Jahodarova E."/>
            <person name="Nykrynova M."/>
            <person name="Rychlik I."/>
        </authorList>
    </citation>
    <scope>NUCLEOTIDE SEQUENCE [LARGE SCALE GENOMIC DNA]</scope>
    <source>
        <strain evidence="7">154_Feed</strain>
    </source>
</reference>
<evidence type="ECO:0000259" key="4">
    <source>
        <dbReference type="PROSITE" id="PS51898"/>
    </source>
</evidence>
<feature type="domain" description="Core-binding (CB)" evidence="5">
    <location>
        <begin position="1"/>
        <end position="72"/>
    </location>
</feature>
<evidence type="ECO:0000256" key="2">
    <source>
        <dbReference type="ARBA" id="ARBA00023172"/>
    </source>
</evidence>
<evidence type="ECO:0000259" key="5">
    <source>
        <dbReference type="PROSITE" id="PS51900"/>
    </source>
</evidence>
<dbReference type="InterPro" id="IPR011010">
    <property type="entry name" value="DNA_brk_join_enz"/>
</dbReference>
<evidence type="ECO:0000256" key="1">
    <source>
        <dbReference type="ARBA" id="ARBA00023125"/>
    </source>
</evidence>
<feature type="domain" description="Tyr recombinase" evidence="4">
    <location>
        <begin position="88"/>
        <end position="262"/>
    </location>
</feature>
<dbReference type="Pfam" id="PF00589">
    <property type="entry name" value="Phage_integrase"/>
    <property type="match status" value="1"/>
</dbReference>
<dbReference type="Gene3D" id="1.10.150.130">
    <property type="match status" value="1"/>
</dbReference>
<keyword evidence="7" id="KW-1185">Reference proteome</keyword>
<dbReference type="RefSeq" id="WP_289546124.1">
    <property type="nucleotide sequence ID" value="NZ_JAUDDZ010000029.1"/>
</dbReference>
<dbReference type="PANTHER" id="PTHR30349:SF89">
    <property type="entry name" value="INTEGRASE_RECOMBINASE"/>
    <property type="match status" value="1"/>
</dbReference>
<evidence type="ECO:0000313" key="7">
    <source>
        <dbReference type="Proteomes" id="UP001529421"/>
    </source>
</evidence>
<keyword evidence="1 3" id="KW-0238">DNA-binding</keyword>
<dbReference type="InterPro" id="IPR013762">
    <property type="entry name" value="Integrase-like_cat_sf"/>
</dbReference>
<dbReference type="InterPro" id="IPR002104">
    <property type="entry name" value="Integrase_catalytic"/>
</dbReference>
<gene>
    <name evidence="6" type="ORF">QUW28_10095</name>
</gene>
<dbReference type="PROSITE" id="PS51898">
    <property type="entry name" value="TYR_RECOMBINASE"/>
    <property type="match status" value="1"/>
</dbReference>
<proteinExistence type="predicted"/>
<dbReference type="PROSITE" id="PS51900">
    <property type="entry name" value="CB"/>
    <property type="match status" value="1"/>
</dbReference>
<organism evidence="6 7">
    <name type="scientific">Enorma phocaeensis</name>
    <dbReference type="NCBI Taxonomy" id="1871019"/>
    <lineage>
        <taxon>Bacteria</taxon>
        <taxon>Bacillati</taxon>
        <taxon>Actinomycetota</taxon>
        <taxon>Coriobacteriia</taxon>
        <taxon>Coriobacteriales</taxon>
        <taxon>Coriobacteriaceae</taxon>
        <taxon>Enorma</taxon>
    </lineage>
</organism>
<dbReference type="EMBL" id="JAUDDZ010000029">
    <property type="protein sequence ID" value="MDM8275835.1"/>
    <property type="molecule type" value="Genomic_DNA"/>
</dbReference>
<dbReference type="Proteomes" id="UP001529421">
    <property type="component" value="Unassembled WGS sequence"/>
</dbReference>
<name>A0ABT7VBF9_9ACTN</name>
<accession>A0ABT7VBF9</accession>
<evidence type="ECO:0000313" key="6">
    <source>
        <dbReference type="EMBL" id="MDM8275835.1"/>
    </source>
</evidence>
<reference evidence="6 7" key="2">
    <citation type="submission" date="2023-06" db="EMBL/GenBank/DDBJ databases">
        <authorList>
            <person name="Zeman M."/>
            <person name="Kubasova T."/>
            <person name="Jahodarova E."/>
            <person name="Nykrynova M."/>
            <person name="Rychlik I."/>
        </authorList>
    </citation>
    <scope>NUCLEOTIDE SEQUENCE [LARGE SCALE GENOMIC DNA]</scope>
    <source>
        <strain evidence="6 7">154_Feed</strain>
    </source>
</reference>
<dbReference type="InterPro" id="IPR010998">
    <property type="entry name" value="Integrase_recombinase_N"/>
</dbReference>
<sequence>MEDFKHHLLDRGFSSHTVESYLYAAKQLEDRVSVGFSNESLLAHKDWLASRYAVKTVNLRITAINSYLDFVGYDGIRLKSLHVQQKPYLDNVISQNDYELLRDSLKRDGDLFWHFVVRFLAGTGARVSELRQFTVESVFMGYLDLVSKGQKLRRIYIPASLQRDSAEWLKLLGKTTGYVFTSKGNAPMTARGLSLGLKRCAARYGINQDVVYPHSFRHRFAKNFIERNPDIAFLADLMGHESLETTRIYLRRTASEQRAAVDATIDW</sequence>
<protein>
    <submittedName>
        <fullName evidence="6">Tyrosine-type recombinase/integrase</fullName>
    </submittedName>
</protein>
<dbReference type="SUPFAM" id="SSF56349">
    <property type="entry name" value="DNA breaking-rejoining enzymes"/>
    <property type="match status" value="1"/>
</dbReference>
<dbReference type="InterPro" id="IPR044068">
    <property type="entry name" value="CB"/>
</dbReference>
<evidence type="ECO:0000256" key="3">
    <source>
        <dbReference type="PROSITE-ProRule" id="PRU01248"/>
    </source>
</evidence>
<dbReference type="Gene3D" id="1.10.443.10">
    <property type="entry name" value="Intergrase catalytic core"/>
    <property type="match status" value="1"/>
</dbReference>
<dbReference type="PANTHER" id="PTHR30349">
    <property type="entry name" value="PHAGE INTEGRASE-RELATED"/>
    <property type="match status" value="1"/>
</dbReference>